<accession>A0A6A7N4K9</accession>
<sequence>MIAHRWNSRKRATAARRQRGATVVEMALVMPVFLLVMIGVIELAMMYFSNLTMQYAVREGSRYAITGLADADPNASNQQRYQAIIQKIKDSSTGMYAKVSPVITTNNVTYTDSSSYNAAMFGAAGDILVIQIDCYWPLATPLLKPFFTDGKYHFVVATTMLNENYGSN</sequence>
<reference evidence="3 4" key="1">
    <citation type="submission" date="2019-10" db="EMBL/GenBank/DDBJ databases">
        <title>Two novel species isolated from a subtropical stream in China.</title>
        <authorList>
            <person name="Lu H."/>
        </authorList>
    </citation>
    <scope>NUCLEOTIDE SEQUENCE [LARGE SCALE GENOMIC DNA]</scope>
    <source>
        <strain evidence="3 4">FT29W</strain>
    </source>
</reference>
<feature type="transmembrane region" description="Helical" evidence="1">
    <location>
        <begin position="21"/>
        <end position="48"/>
    </location>
</feature>
<name>A0A6A7N4K9_9BURK</name>
<gene>
    <name evidence="3" type="ORF">GEV02_17295</name>
</gene>
<protein>
    <submittedName>
        <fullName evidence="3">Pilus assembly protein</fullName>
    </submittedName>
</protein>
<keyword evidence="1" id="KW-0812">Transmembrane</keyword>
<organism evidence="3 4">
    <name type="scientific">Rugamonas aquatica</name>
    <dbReference type="NCBI Taxonomy" id="2743357"/>
    <lineage>
        <taxon>Bacteria</taxon>
        <taxon>Pseudomonadati</taxon>
        <taxon>Pseudomonadota</taxon>
        <taxon>Betaproteobacteria</taxon>
        <taxon>Burkholderiales</taxon>
        <taxon>Oxalobacteraceae</taxon>
        <taxon>Telluria group</taxon>
        <taxon>Rugamonas</taxon>
    </lineage>
</organism>
<dbReference type="InterPro" id="IPR012495">
    <property type="entry name" value="TadE-like_dom"/>
</dbReference>
<evidence type="ECO:0000313" key="4">
    <source>
        <dbReference type="Proteomes" id="UP000440498"/>
    </source>
</evidence>
<proteinExistence type="predicted"/>
<keyword evidence="4" id="KW-1185">Reference proteome</keyword>
<comment type="caution">
    <text evidence="3">The sequence shown here is derived from an EMBL/GenBank/DDBJ whole genome shotgun (WGS) entry which is preliminary data.</text>
</comment>
<evidence type="ECO:0000313" key="3">
    <source>
        <dbReference type="EMBL" id="MQA39910.1"/>
    </source>
</evidence>
<feature type="domain" description="TadE-like" evidence="2">
    <location>
        <begin position="20"/>
        <end position="62"/>
    </location>
</feature>
<dbReference type="Proteomes" id="UP000440498">
    <property type="component" value="Unassembled WGS sequence"/>
</dbReference>
<keyword evidence="1" id="KW-0472">Membrane</keyword>
<dbReference type="AlphaFoldDB" id="A0A6A7N4K9"/>
<keyword evidence="1" id="KW-1133">Transmembrane helix</keyword>
<dbReference type="Pfam" id="PF07811">
    <property type="entry name" value="TadE"/>
    <property type="match status" value="1"/>
</dbReference>
<dbReference type="EMBL" id="WHUG01000006">
    <property type="protein sequence ID" value="MQA39910.1"/>
    <property type="molecule type" value="Genomic_DNA"/>
</dbReference>
<evidence type="ECO:0000256" key="1">
    <source>
        <dbReference type="SAM" id="Phobius"/>
    </source>
</evidence>
<evidence type="ECO:0000259" key="2">
    <source>
        <dbReference type="Pfam" id="PF07811"/>
    </source>
</evidence>